<dbReference type="AlphaFoldDB" id="A0A7S1Z8D1"/>
<evidence type="ECO:0000256" key="1">
    <source>
        <dbReference type="ARBA" id="ARBA00007320"/>
    </source>
</evidence>
<evidence type="ECO:0000256" key="4">
    <source>
        <dbReference type="SAM" id="MobiDB-lite"/>
    </source>
</evidence>
<dbReference type="InterPro" id="IPR030878">
    <property type="entry name" value="Ribosomal_uL15"/>
</dbReference>
<dbReference type="Gene3D" id="3.100.10.10">
    <property type="match status" value="1"/>
</dbReference>
<feature type="compositionally biased region" description="Basic residues" evidence="4">
    <location>
        <begin position="76"/>
        <end position="90"/>
    </location>
</feature>
<dbReference type="Pfam" id="PF00828">
    <property type="entry name" value="Ribosomal_L27A"/>
    <property type="match status" value="1"/>
</dbReference>
<dbReference type="GO" id="GO:0006412">
    <property type="term" value="P:translation"/>
    <property type="evidence" value="ECO:0007669"/>
    <property type="project" value="InterPro"/>
</dbReference>
<organism evidence="6">
    <name type="scientific">Trieres chinensis</name>
    <name type="common">Marine centric diatom</name>
    <name type="synonym">Odontella sinensis</name>
    <dbReference type="NCBI Taxonomy" id="1514140"/>
    <lineage>
        <taxon>Eukaryota</taxon>
        <taxon>Sar</taxon>
        <taxon>Stramenopiles</taxon>
        <taxon>Ochrophyta</taxon>
        <taxon>Bacillariophyta</taxon>
        <taxon>Mediophyceae</taxon>
        <taxon>Biddulphiophycidae</taxon>
        <taxon>Eupodiscales</taxon>
        <taxon>Parodontellaceae</taxon>
        <taxon>Trieres</taxon>
    </lineage>
</organism>
<gene>
    <name evidence="6" type="ORF">OSIN01602_LOCUS6170</name>
</gene>
<name>A0A7S1Z8D1_TRICV</name>
<keyword evidence="3" id="KW-0687">Ribonucleoprotein</keyword>
<evidence type="ECO:0000256" key="2">
    <source>
        <dbReference type="ARBA" id="ARBA00022980"/>
    </source>
</evidence>
<accession>A0A7S1Z8D1</accession>
<dbReference type="PANTHER" id="PTHR12934:SF11">
    <property type="entry name" value="LARGE RIBOSOMAL SUBUNIT PROTEIN UL15M"/>
    <property type="match status" value="1"/>
</dbReference>
<dbReference type="GO" id="GO:0005762">
    <property type="term" value="C:mitochondrial large ribosomal subunit"/>
    <property type="evidence" value="ECO:0007669"/>
    <property type="project" value="TreeGrafter"/>
</dbReference>
<reference evidence="6" key="1">
    <citation type="submission" date="2021-01" db="EMBL/GenBank/DDBJ databases">
        <authorList>
            <person name="Corre E."/>
            <person name="Pelletier E."/>
            <person name="Niang G."/>
            <person name="Scheremetjew M."/>
            <person name="Finn R."/>
            <person name="Kale V."/>
            <person name="Holt S."/>
            <person name="Cochrane G."/>
            <person name="Meng A."/>
            <person name="Brown T."/>
            <person name="Cohen L."/>
        </authorList>
    </citation>
    <scope>NUCLEOTIDE SEQUENCE</scope>
    <source>
        <strain evidence="6">Grunow 1884</strain>
    </source>
</reference>
<keyword evidence="2" id="KW-0689">Ribosomal protein</keyword>
<dbReference type="EMBL" id="HBGO01011054">
    <property type="protein sequence ID" value="CAD9331534.1"/>
    <property type="molecule type" value="Transcribed_RNA"/>
</dbReference>
<comment type="similarity">
    <text evidence="1">Belongs to the universal ribosomal protein uL15 family.</text>
</comment>
<dbReference type="InterPro" id="IPR021131">
    <property type="entry name" value="Ribosomal_uL15/eL18"/>
</dbReference>
<sequence length="272" mass="29540">MLSRFAFRSVRAALPPSLPPQALLSSAAAAPAEDALEGSRGEIVTFLTLNNISDNPGSRKKRRRIGRGIGCSKGKTCGRGHKGQRARAGKNVRPTFEGGQTPLHKRLPKRGMTNVHATPMTPINVGTLQDYVDMGRLAVPSPDASPLTITDLVDAGIVKKSSVKHGVKLLAKGRERLQSPLRLEVSRASRSAIDAVEEAGGEIATVHLNRLALKALLKPHKFDVIPRRALPPPKLMPYYTSYENRGYLSPEVQMRQLRKKLGDLSPTVEGDK</sequence>
<protein>
    <recommendedName>
        <fullName evidence="5">Large ribosomal subunit protein uL15/eL18 domain-containing protein</fullName>
    </recommendedName>
</protein>
<dbReference type="InterPro" id="IPR036227">
    <property type="entry name" value="Ribosomal_uL15/eL18_sf"/>
</dbReference>
<dbReference type="InterPro" id="IPR005749">
    <property type="entry name" value="Ribosomal_uL15_bac-type"/>
</dbReference>
<evidence type="ECO:0000256" key="3">
    <source>
        <dbReference type="ARBA" id="ARBA00023274"/>
    </source>
</evidence>
<feature type="region of interest" description="Disordered" evidence="4">
    <location>
        <begin position="54"/>
        <end position="107"/>
    </location>
</feature>
<dbReference type="NCBIfam" id="TIGR01071">
    <property type="entry name" value="rplO_bact"/>
    <property type="match status" value="1"/>
</dbReference>
<feature type="domain" description="Large ribosomal subunit protein uL15/eL18" evidence="5">
    <location>
        <begin position="122"/>
        <end position="203"/>
    </location>
</feature>
<dbReference type="SUPFAM" id="SSF52080">
    <property type="entry name" value="Ribosomal proteins L15p and L18e"/>
    <property type="match status" value="1"/>
</dbReference>
<dbReference type="GO" id="GO:0003735">
    <property type="term" value="F:structural constituent of ribosome"/>
    <property type="evidence" value="ECO:0007669"/>
    <property type="project" value="InterPro"/>
</dbReference>
<evidence type="ECO:0000313" key="6">
    <source>
        <dbReference type="EMBL" id="CAD9331534.1"/>
    </source>
</evidence>
<proteinExistence type="inferred from homology"/>
<dbReference type="PANTHER" id="PTHR12934">
    <property type="entry name" value="50S RIBOSOMAL PROTEIN L15"/>
    <property type="match status" value="1"/>
</dbReference>
<dbReference type="HAMAP" id="MF_01341">
    <property type="entry name" value="Ribosomal_uL15"/>
    <property type="match status" value="1"/>
</dbReference>
<evidence type="ECO:0000259" key="5">
    <source>
        <dbReference type="Pfam" id="PF00828"/>
    </source>
</evidence>